<proteinExistence type="predicted"/>
<keyword evidence="5" id="KW-0808">Transferase</keyword>
<dbReference type="AlphaFoldDB" id="A0A381NNT2"/>
<dbReference type="PANTHER" id="PTHR10192">
    <property type="entry name" value="MOLYBDOPTERIN BIOSYNTHESIS PROTEIN"/>
    <property type="match status" value="1"/>
</dbReference>
<dbReference type="Gene3D" id="3.40.980.10">
    <property type="entry name" value="MoaB/Mog-like domain"/>
    <property type="match status" value="1"/>
</dbReference>
<evidence type="ECO:0000256" key="9">
    <source>
        <dbReference type="ARBA" id="ARBA00047317"/>
    </source>
</evidence>
<dbReference type="EC" id="2.10.1.1" evidence="3"/>
<dbReference type="InterPro" id="IPR036135">
    <property type="entry name" value="MoeA_linker/N_sf"/>
</dbReference>
<dbReference type="NCBIfam" id="TIGR00177">
    <property type="entry name" value="molyb_syn"/>
    <property type="match status" value="1"/>
</dbReference>
<dbReference type="InterPro" id="IPR036425">
    <property type="entry name" value="MoaB/Mog-like_dom_sf"/>
</dbReference>
<feature type="domain" description="MoaB/Mog" evidence="10">
    <location>
        <begin position="179"/>
        <end position="316"/>
    </location>
</feature>
<dbReference type="GO" id="GO:0046872">
    <property type="term" value="F:metal ion binding"/>
    <property type="evidence" value="ECO:0007669"/>
    <property type="project" value="UniProtKB-KW"/>
</dbReference>
<evidence type="ECO:0000256" key="8">
    <source>
        <dbReference type="ARBA" id="ARBA00023150"/>
    </source>
</evidence>
<evidence type="ECO:0000256" key="2">
    <source>
        <dbReference type="ARBA" id="ARBA00005046"/>
    </source>
</evidence>
<evidence type="ECO:0000256" key="5">
    <source>
        <dbReference type="ARBA" id="ARBA00022679"/>
    </source>
</evidence>
<evidence type="ECO:0000256" key="6">
    <source>
        <dbReference type="ARBA" id="ARBA00022723"/>
    </source>
</evidence>
<evidence type="ECO:0000256" key="1">
    <source>
        <dbReference type="ARBA" id="ARBA00001946"/>
    </source>
</evidence>
<dbReference type="InterPro" id="IPR038987">
    <property type="entry name" value="MoeA-like"/>
</dbReference>
<evidence type="ECO:0000313" key="11">
    <source>
        <dbReference type="EMBL" id="SUZ56009.1"/>
    </source>
</evidence>
<dbReference type="SMART" id="SM00852">
    <property type="entry name" value="MoCF_biosynth"/>
    <property type="match status" value="1"/>
</dbReference>
<keyword evidence="8" id="KW-0501">Molybdenum cofactor biosynthesis</keyword>
<dbReference type="InterPro" id="IPR005111">
    <property type="entry name" value="MoeA_C_domain_IV"/>
</dbReference>
<protein>
    <recommendedName>
        <fullName evidence="3">molybdopterin molybdotransferase</fullName>
        <ecNumber evidence="3">2.10.1.1</ecNumber>
    </recommendedName>
</protein>
<dbReference type="PANTHER" id="PTHR10192:SF5">
    <property type="entry name" value="GEPHYRIN"/>
    <property type="match status" value="1"/>
</dbReference>
<keyword evidence="6" id="KW-0479">Metal-binding</keyword>
<dbReference type="SUPFAM" id="SSF63867">
    <property type="entry name" value="MoeA C-terminal domain-like"/>
    <property type="match status" value="1"/>
</dbReference>
<comment type="catalytic activity">
    <reaction evidence="9">
        <text>adenylyl-molybdopterin + molybdate = Mo-molybdopterin + AMP + H(+)</text>
        <dbReference type="Rhea" id="RHEA:35047"/>
        <dbReference type="ChEBI" id="CHEBI:15378"/>
        <dbReference type="ChEBI" id="CHEBI:36264"/>
        <dbReference type="ChEBI" id="CHEBI:62727"/>
        <dbReference type="ChEBI" id="CHEBI:71302"/>
        <dbReference type="ChEBI" id="CHEBI:456215"/>
        <dbReference type="EC" id="2.10.1.1"/>
    </reaction>
</comment>
<dbReference type="Gene3D" id="3.90.105.10">
    <property type="entry name" value="Molybdopterin biosynthesis moea protein, domain 2"/>
    <property type="match status" value="1"/>
</dbReference>
<dbReference type="Pfam" id="PF00994">
    <property type="entry name" value="MoCF_biosynth"/>
    <property type="match status" value="1"/>
</dbReference>
<keyword evidence="7" id="KW-0460">Magnesium</keyword>
<reference evidence="11" key="1">
    <citation type="submission" date="2018-05" db="EMBL/GenBank/DDBJ databases">
        <authorList>
            <person name="Lanie J.A."/>
            <person name="Ng W.-L."/>
            <person name="Kazmierczak K.M."/>
            <person name="Andrzejewski T.M."/>
            <person name="Davidsen T.M."/>
            <person name="Wayne K.J."/>
            <person name="Tettelin H."/>
            <person name="Glass J.I."/>
            <person name="Rusch D."/>
            <person name="Podicherti R."/>
            <person name="Tsui H.-C.T."/>
            <person name="Winkler M.E."/>
        </authorList>
    </citation>
    <scope>NUCLEOTIDE SEQUENCE</scope>
</reference>
<dbReference type="Gene3D" id="2.40.340.10">
    <property type="entry name" value="MoeA, C-terminal, domain IV"/>
    <property type="match status" value="1"/>
</dbReference>
<dbReference type="Gene3D" id="2.170.190.11">
    <property type="entry name" value="Molybdopterin biosynthesis moea protein, domain 3"/>
    <property type="match status" value="1"/>
</dbReference>
<dbReference type="EMBL" id="UINC01000475">
    <property type="protein sequence ID" value="SUZ56009.1"/>
    <property type="molecule type" value="Genomic_DNA"/>
</dbReference>
<accession>A0A381NNT2</accession>
<dbReference type="FunFam" id="3.40.980.10:FF:000004">
    <property type="entry name" value="Molybdopterin molybdenumtransferase"/>
    <property type="match status" value="1"/>
</dbReference>
<sequence>MIPLDEAQAHVRGCCPAPVATTAALDGALGLVLAEAVVASEAVPPFANSAMDGFALRAADTAGAPVRLAVVGTLAAGAAPGRAVGPGEAIRIMTGAPMPTGADAVVMVERTSVSGSLEGEQVEVEVEVPVDNHVRHAGEDLESGQVVFPAGTALGPGQVGVLASINLGEVPVYRRPRVGVISTGDELVADGSVLAPGQIRDSNRPGLLALLAESGFDGVDLGLVPDDESAIESALRTGVGACDALLTTGGVSMGDFDYVKVVLDRIGDMRWMQVAIRPAKPLAFGMVDGVPVFGLPGNPVSSMVSFELFVRPSLRAMAGHVGTERPLVRAVVEGGMPRRPDGKVHFARVVVDYRDGAYRVSSAGGQGSHQLTALAGADGLAVLPDGDGVAEGDEVEVLLLR</sequence>
<dbReference type="InterPro" id="IPR005110">
    <property type="entry name" value="MoeA_linker/N"/>
</dbReference>
<keyword evidence="4" id="KW-0500">Molybdenum</keyword>
<dbReference type="FunFam" id="2.170.190.11:FF:000001">
    <property type="entry name" value="Molybdopterin molybdenumtransferase"/>
    <property type="match status" value="1"/>
</dbReference>
<dbReference type="InterPro" id="IPR036688">
    <property type="entry name" value="MoeA_C_domain_IV_sf"/>
</dbReference>
<dbReference type="GO" id="GO:0005829">
    <property type="term" value="C:cytosol"/>
    <property type="evidence" value="ECO:0007669"/>
    <property type="project" value="TreeGrafter"/>
</dbReference>
<dbReference type="Pfam" id="PF03453">
    <property type="entry name" value="MoeA_N"/>
    <property type="match status" value="1"/>
</dbReference>
<evidence type="ECO:0000259" key="10">
    <source>
        <dbReference type="SMART" id="SM00852"/>
    </source>
</evidence>
<evidence type="ECO:0000256" key="3">
    <source>
        <dbReference type="ARBA" id="ARBA00013269"/>
    </source>
</evidence>
<comment type="pathway">
    <text evidence="2">Cofactor biosynthesis; molybdopterin biosynthesis.</text>
</comment>
<dbReference type="NCBIfam" id="NF045515">
    <property type="entry name" value="Glp_gephyrin"/>
    <property type="match status" value="1"/>
</dbReference>
<gene>
    <name evidence="11" type="ORF">METZ01_LOCUS8863</name>
</gene>
<dbReference type="Pfam" id="PF03454">
    <property type="entry name" value="MoeA_C"/>
    <property type="match status" value="1"/>
</dbReference>
<dbReference type="SUPFAM" id="SSF63882">
    <property type="entry name" value="MoeA N-terminal region -like"/>
    <property type="match status" value="1"/>
</dbReference>
<dbReference type="InterPro" id="IPR001453">
    <property type="entry name" value="MoaB/Mog_dom"/>
</dbReference>
<dbReference type="UniPathway" id="UPA00344"/>
<organism evidence="11">
    <name type="scientific">marine metagenome</name>
    <dbReference type="NCBI Taxonomy" id="408172"/>
    <lineage>
        <taxon>unclassified sequences</taxon>
        <taxon>metagenomes</taxon>
        <taxon>ecological metagenomes</taxon>
    </lineage>
</organism>
<evidence type="ECO:0000256" key="4">
    <source>
        <dbReference type="ARBA" id="ARBA00022505"/>
    </source>
</evidence>
<dbReference type="SUPFAM" id="SSF53218">
    <property type="entry name" value="Molybdenum cofactor biosynthesis proteins"/>
    <property type="match status" value="1"/>
</dbReference>
<evidence type="ECO:0000256" key="7">
    <source>
        <dbReference type="ARBA" id="ARBA00022842"/>
    </source>
</evidence>
<name>A0A381NNT2_9ZZZZ</name>
<comment type="cofactor">
    <cofactor evidence="1">
        <name>Mg(2+)</name>
        <dbReference type="ChEBI" id="CHEBI:18420"/>
    </cofactor>
</comment>
<dbReference type="CDD" id="cd00887">
    <property type="entry name" value="MoeA"/>
    <property type="match status" value="1"/>
</dbReference>
<dbReference type="GO" id="GO:0006777">
    <property type="term" value="P:Mo-molybdopterin cofactor biosynthetic process"/>
    <property type="evidence" value="ECO:0007669"/>
    <property type="project" value="UniProtKB-KW"/>
</dbReference>
<dbReference type="GO" id="GO:0061599">
    <property type="term" value="F:molybdopterin molybdotransferase activity"/>
    <property type="evidence" value="ECO:0007669"/>
    <property type="project" value="UniProtKB-EC"/>
</dbReference>